<dbReference type="SUPFAM" id="SSF52218">
    <property type="entry name" value="Flavoproteins"/>
    <property type="match status" value="1"/>
</dbReference>
<dbReference type="Pfam" id="PF03358">
    <property type="entry name" value="FMN_red"/>
    <property type="match status" value="1"/>
</dbReference>
<dbReference type="PANTHER" id="PTHR30543">
    <property type="entry name" value="CHROMATE REDUCTASE"/>
    <property type="match status" value="1"/>
</dbReference>
<dbReference type="STRING" id="1423739.FC85_GL003019"/>
<gene>
    <name evidence="2" type="ORF">FC85_GL003019</name>
</gene>
<evidence type="ECO:0000313" key="3">
    <source>
        <dbReference type="Proteomes" id="UP000052013"/>
    </source>
</evidence>
<name>A0A0R1SAK3_9LACO</name>
<evidence type="ECO:0000259" key="1">
    <source>
        <dbReference type="Pfam" id="PF03358"/>
    </source>
</evidence>
<dbReference type="GO" id="GO:0010181">
    <property type="term" value="F:FMN binding"/>
    <property type="evidence" value="ECO:0007669"/>
    <property type="project" value="TreeGrafter"/>
</dbReference>
<comment type="caution">
    <text evidence="2">The sequence shown here is derived from an EMBL/GenBank/DDBJ whole genome shotgun (WGS) entry which is preliminary data.</text>
</comment>
<accession>A0A0R1SAK3</accession>
<dbReference type="Proteomes" id="UP000052013">
    <property type="component" value="Unassembled WGS sequence"/>
</dbReference>
<protein>
    <submittedName>
        <fullName evidence="2">NADPH-dependent FMN reductase</fullName>
    </submittedName>
</protein>
<dbReference type="Gene3D" id="3.40.50.360">
    <property type="match status" value="1"/>
</dbReference>
<proteinExistence type="predicted"/>
<dbReference type="PATRIC" id="fig|1423739.3.peg.3144"/>
<feature type="domain" description="NADPH-dependent FMN reductase-like" evidence="1">
    <location>
        <begin position="3"/>
        <end position="149"/>
    </location>
</feature>
<dbReference type="InterPro" id="IPR005025">
    <property type="entry name" value="FMN_Rdtase-like_dom"/>
</dbReference>
<dbReference type="GO" id="GO:0005829">
    <property type="term" value="C:cytosol"/>
    <property type="evidence" value="ECO:0007669"/>
    <property type="project" value="TreeGrafter"/>
</dbReference>
<dbReference type="RefSeq" id="WP_057864568.1">
    <property type="nucleotide sequence ID" value="NZ_AZEY01000053.1"/>
</dbReference>
<dbReference type="GO" id="GO:0016491">
    <property type="term" value="F:oxidoreductase activity"/>
    <property type="evidence" value="ECO:0007669"/>
    <property type="project" value="InterPro"/>
</dbReference>
<dbReference type="PANTHER" id="PTHR30543:SF21">
    <property type="entry name" value="NAD(P)H-DEPENDENT FMN REDUCTASE LOT6"/>
    <property type="match status" value="1"/>
</dbReference>
<evidence type="ECO:0000313" key="2">
    <source>
        <dbReference type="EMBL" id="KRL65964.1"/>
    </source>
</evidence>
<organism evidence="2 3">
    <name type="scientific">Lentilactobacillus diolivorans DSM 14421</name>
    <dbReference type="NCBI Taxonomy" id="1423739"/>
    <lineage>
        <taxon>Bacteria</taxon>
        <taxon>Bacillati</taxon>
        <taxon>Bacillota</taxon>
        <taxon>Bacilli</taxon>
        <taxon>Lactobacillales</taxon>
        <taxon>Lactobacillaceae</taxon>
        <taxon>Lentilactobacillus</taxon>
    </lineage>
</organism>
<dbReference type="EMBL" id="AZEY01000053">
    <property type="protein sequence ID" value="KRL65964.1"/>
    <property type="molecule type" value="Genomic_DNA"/>
</dbReference>
<dbReference type="InterPro" id="IPR029039">
    <property type="entry name" value="Flavoprotein-like_sf"/>
</dbReference>
<sequence length="196" mass="22268">MVTIGIVLGSVRTGSLGDSIFNYLQKTYQNSDSIKYNWIRIADYPLDPYQHDETPLSYRIKNLKPNEDKWLKALAACDGYIIMTPEYDHAIPGVLKNALDYVGPEVDRKPVQIVTYSYYSDGGMLAAESFVEILQMLKMMVLPTPVLLWNATDNFKADGTLITDATNSDHFKQRLDEAFNEISFYTKLLKDHPFPG</sequence>
<dbReference type="InterPro" id="IPR050712">
    <property type="entry name" value="NAD(P)H-dep_reductase"/>
</dbReference>
<dbReference type="AlphaFoldDB" id="A0A0R1SAK3"/>
<reference evidence="2 3" key="1">
    <citation type="journal article" date="2015" name="Genome Announc.">
        <title>Expanding the biotechnology potential of lactobacilli through comparative genomics of 213 strains and associated genera.</title>
        <authorList>
            <person name="Sun Z."/>
            <person name="Harris H.M."/>
            <person name="McCann A."/>
            <person name="Guo C."/>
            <person name="Argimon S."/>
            <person name="Zhang W."/>
            <person name="Yang X."/>
            <person name="Jeffery I.B."/>
            <person name="Cooney J.C."/>
            <person name="Kagawa T.F."/>
            <person name="Liu W."/>
            <person name="Song Y."/>
            <person name="Salvetti E."/>
            <person name="Wrobel A."/>
            <person name="Rasinkangas P."/>
            <person name="Parkhill J."/>
            <person name="Rea M.C."/>
            <person name="O'Sullivan O."/>
            <person name="Ritari J."/>
            <person name="Douillard F.P."/>
            <person name="Paul Ross R."/>
            <person name="Yang R."/>
            <person name="Briner A.E."/>
            <person name="Felis G.E."/>
            <person name="de Vos W.M."/>
            <person name="Barrangou R."/>
            <person name="Klaenhammer T.R."/>
            <person name="Caufield P.W."/>
            <person name="Cui Y."/>
            <person name="Zhang H."/>
            <person name="O'Toole P.W."/>
        </authorList>
    </citation>
    <scope>NUCLEOTIDE SEQUENCE [LARGE SCALE GENOMIC DNA]</scope>
    <source>
        <strain evidence="2 3">DSM 14421</strain>
    </source>
</reference>